<feature type="transmembrane region" description="Helical" evidence="1">
    <location>
        <begin position="82"/>
        <end position="104"/>
    </location>
</feature>
<dbReference type="EMBL" id="BFAG01000006">
    <property type="protein sequence ID" value="GBF05987.1"/>
    <property type="molecule type" value="Genomic_DNA"/>
</dbReference>
<dbReference type="Proteomes" id="UP000236569">
    <property type="component" value="Unassembled WGS sequence"/>
</dbReference>
<dbReference type="AlphaFoldDB" id="A0A2I9DTL8"/>
<gene>
    <name evidence="2" type="ORF">DAERI_060247</name>
</gene>
<evidence type="ECO:0000313" key="3">
    <source>
        <dbReference type="Proteomes" id="UP000236569"/>
    </source>
</evidence>
<evidence type="ECO:0000256" key="1">
    <source>
        <dbReference type="SAM" id="Phobius"/>
    </source>
</evidence>
<dbReference type="OrthoDB" id="71255at2"/>
<accession>A0A2I9DTL8</accession>
<name>A0A2I9DTL8_9DEIO</name>
<sequence length="159" mass="16284">MITWFDALLVTVWAVVTALGARRGLSGLVWGLGGVAVCFLASLLARGAVAAAVLALLLGLVLAVVTRRLVRESLVGPWSAGAGALGGFALGGLLVATLTLGFPIEVRVGGQGRTGVYPSTSLPPVVYTAVNNSVLKGSLRRVWGASPALRTLLVPDQTR</sequence>
<keyword evidence="3" id="KW-1185">Reference proteome</keyword>
<keyword evidence="1" id="KW-0812">Transmembrane</keyword>
<evidence type="ECO:0008006" key="4">
    <source>
        <dbReference type="Google" id="ProtNLM"/>
    </source>
</evidence>
<feature type="transmembrane region" description="Helical" evidence="1">
    <location>
        <begin position="28"/>
        <end position="45"/>
    </location>
</feature>
<keyword evidence="1" id="KW-0472">Membrane</keyword>
<reference evidence="3" key="1">
    <citation type="submission" date="2018-01" db="EMBL/GenBank/DDBJ databases">
        <title>Draft Genome Sequence of the Radioresistant Bacterium Deinococcus aerius TR0125, Isolated from the Higher Atmosphere above Japan.</title>
        <authorList>
            <person name="Satoh K."/>
            <person name="Arai H."/>
            <person name="Sanzen T."/>
            <person name="Kawaguchi Y."/>
            <person name="Hayashi H."/>
            <person name="Yokobori S."/>
            <person name="Yamagishi A."/>
            <person name="Oono Y."/>
            <person name="Narumi I."/>
        </authorList>
    </citation>
    <scope>NUCLEOTIDE SEQUENCE [LARGE SCALE GENOMIC DNA]</scope>
    <source>
        <strain evidence="3">TR0125</strain>
    </source>
</reference>
<comment type="caution">
    <text evidence="2">The sequence shown here is derived from an EMBL/GenBank/DDBJ whole genome shotgun (WGS) entry which is preliminary data.</text>
</comment>
<keyword evidence="1" id="KW-1133">Transmembrane helix</keyword>
<evidence type="ECO:0000313" key="2">
    <source>
        <dbReference type="EMBL" id="GBF05987.1"/>
    </source>
</evidence>
<dbReference type="RefSeq" id="WP_103129379.1">
    <property type="nucleotide sequence ID" value="NZ_BFAG01000006.1"/>
</dbReference>
<protein>
    <recommendedName>
        <fullName evidence="4">Colicin V production protein</fullName>
    </recommendedName>
</protein>
<organism evidence="2 3">
    <name type="scientific">Deinococcus aerius</name>
    <dbReference type="NCBI Taxonomy" id="200253"/>
    <lineage>
        <taxon>Bacteria</taxon>
        <taxon>Thermotogati</taxon>
        <taxon>Deinococcota</taxon>
        <taxon>Deinococci</taxon>
        <taxon>Deinococcales</taxon>
        <taxon>Deinococcaceae</taxon>
        <taxon>Deinococcus</taxon>
    </lineage>
</organism>
<feature type="transmembrane region" description="Helical" evidence="1">
    <location>
        <begin position="52"/>
        <end position="70"/>
    </location>
</feature>
<proteinExistence type="predicted"/>